<dbReference type="GO" id="GO:0005886">
    <property type="term" value="C:plasma membrane"/>
    <property type="evidence" value="ECO:0007669"/>
    <property type="project" value="UniProtKB-SubCell"/>
</dbReference>
<keyword evidence="5 8" id="KW-0812">Transmembrane</keyword>
<reference evidence="10 11" key="1">
    <citation type="submission" date="2018-06" db="EMBL/GenBank/DDBJ databases">
        <title>Genomic Encyclopedia of Type Strains, Phase III (KMG-III): the genomes of soil and plant-associated and newly described type strains.</title>
        <authorList>
            <person name="Whitman W."/>
        </authorList>
    </citation>
    <scope>NUCLEOTIDE SEQUENCE [LARGE SCALE GENOMIC DNA]</scope>
    <source>
        <strain evidence="10 11">CGMCC 4.7090</strain>
    </source>
</reference>
<evidence type="ECO:0000256" key="1">
    <source>
        <dbReference type="ARBA" id="ARBA00004651"/>
    </source>
</evidence>
<feature type="transmembrane region" description="Helical" evidence="8">
    <location>
        <begin position="22"/>
        <end position="40"/>
    </location>
</feature>
<evidence type="ECO:0000256" key="2">
    <source>
        <dbReference type="ARBA" id="ARBA00022475"/>
    </source>
</evidence>
<evidence type="ECO:0000256" key="7">
    <source>
        <dbReference type="ARBA" id="ARBA00023136"/>
    </source>
</evidence>
<feature type="transmembrane region" description="Helical" evidence="8">
    <location>
        <begin position="117"/>
        <end position="136"/>
    </location>
</feature>
<dbReference type="GO" id="GO:0009103">
    <property type="term" value="P:lipopolysaccharide biosynthetic process"/>
    <property type="evidence" value="ECO:0007669"/>
    <property type="project" value="UniProtKB-ARBA"/>
</dbReference>
<dbReference type="PANTHER" id="PTHR33908">
    <property type="entry name" value="MANNOSYLTRANSFERASE YKCB-RELATED"/>
    <property type="match status" value="1"/>
</dbReference>
<evidence type="ECO:0000256" key="5">
    <source>
        <dbReference type="ARBA" id="ARBA00022692"/>
    </source>
</evidence>
<name>A0A327Z611_9ACTN</name>
<evidence type="ECO:0000259" key="9">
    <source>
        <dbReference type="Pfam" id="PF13231"/>
    </source>
</evidence>
<accession>A0A327Z611</accession>
<keyword evidence="2" id="KW-1003">Cell membrane</keyword>
<feature type="transmembrane region" description="Helical" evidence="8">
    <location>
        <begin position="172"/>
        <end position="199"/>
    </location>
</feature>
<keyword evidence="11" id="KW-1185">Reference proteome</keyword>
<keyword evidence="7 8" id="KW-0472">Membrane</keyword>
<dbReference type="PANTHER" id="PTHR33908:SF11">
    <property type="entry name" value="MEMBRANE PROTEIN"/>
    <property type="match status" value="1"/>
</dbReference>
<sequence length="496" mass="53914">MTLTIPDLRVIAPAGTRRWPPLYPSVFPALIMLAIGSTALRRPALGWDERATWSAATRTPAEIVRMAGEIDGVIAPYYLFMHYWIEIFGDRTAVMRLPSLLAVAIAVGLAGEWGRVLFGPVTGLTAALILVTVPQLSRYATEARVYGIALLAGVLTMWLFHRAMARPAWRRWLGYGLSVTILGYAHLLGLLILTAHLTILGSRWRGGDRRLWRGPLVMAGAVALTAPLIRLGLAQRGAQLDWIPPVNTHDVLTAPGAVFGATVTAPAGLLYGAQLAGLFLIGLAFTARWKDRRTLAELTVLAVLPPALLLGASLAGASLWVPRYVLVVTVPVALLAALALRRFRLRQVAALLLLVALTLETHQAVRRPSSRDGMNFRTVASVVAAGLRPGDGVVYGRVGTWSLRAGLDYELRDRPRPVDLLLVRSAARAGRLDAEECATLTCFDTARVWYVGARRGDDPMSDAGGQLRAKLDRDYRRTGIWLHPLGVVALFERPPS</sequence>
<feature type="transmembrane region" description="Helical" evidence="8">
    <location>
        <begin position="348"/>
        <end position="365"/>
    </location>
</feature>
<evidence type="ECO:0000313" key="10">
    <source>
        <dbReference type="EMBL" id="RAK32744.1"/>
    </source>
</evidence>
<gene>
    <name evidence="10" type="ORF">B0I29_11339</name>
</gene>
<dbReference type="RefSeq" id="WP_111651658.1">
    <property type="nucleotide sequence ID" value="NZ_JACHWI010000005.1"/>
</dbReference>
<feature type="transmembrane region" description="Helical" evidence="8">
    <location>
        <begin position="324"/>
        <end position="341"/>
    </location>
</feature>
<organism evidence="10 11">
    <name type="scientific">Actinoplanes lutulentus</name>
    <dbReference type="NCBI Taxonomy" id="1287878"/>
    <lineage>
        <taxon>Bacteria</taxon>
        <taxon>Bacillati</taxon>
        <taxon>Actinomycetota</taxon>
        <taxon>Actinomycetes</taxon>
        <taxon>Micromonosporales</taxon>
        <taxon>Micromonosporaceae</taxon>
        <taxon>Actinoplanes</taxon>
    </lineage>
</organism>
<evidence type="ECO:0000256" key="3">
    <source>
        <dbReference type="ARBA" id="ARBA00022676"/>
    </source>
</evidence>
<feature type="transmembrane region" description="Helical" evidence="8">
    <location>
        <begin position="93"/>
        <end position="111"/>
    </location>
</feature>
<comment type="caution">
    <text evidence="10">The sequence shown here is derived from an EMBL/GenBank/DDBJ whole genome shotgun (WGS) entry which is preliminary data.</text>
</comment>
<dbReference type="OrthoDB" id="5318634at2"/>
<evidence type="ECO:0000256" key="4">
    <source>
        <dbReference type="ARBA" id="ARBA00022679"/>
    </source>
</evidence>
<dbReference type="EMBL" id="QLMJ01000013">
    <property type="protein sequence ID" value="RAK32744.1"/>
    <property type="molecule type" value="Genomic_DNA"/>
</dbReference>
<feature type="transmembrane region" description="Helical" evidence="8">
    <location>
        <begin position="298"/>
        <end position="318"/>
    </location>
</feature>
<dbReference type="AlphaFoldDB" id="A0A327Z611"/>
<dbReference type="InterPro" id="IPR038731">
    <property type="entry name" value="RgtA/B/C-like"/>
</dbReference>
<dbReference type="InterPro" id="IPR050297">
    <property type="entry name" value="LipidA_mod_glycosyltrf_83"/>
</dbReference>
<evidence type="ECO:0000256" key="8">
    <source>
        <dbReference type="SAM" id="Phobius"/>
    </source>
</evidence>
<dbReference type="Pfam" id="PF13231">
    <property type="entry name" value="PMT_2"/>
    <property type="match status" value="1"/>
</dbReference>
<feature type="transmembrane region" description="Helical" evidence="8">
    <location>
        <begin position="143"/>
        <end position="160"/>
    </location>
</feature>
<evidence type="ECO:0000256" key="6">
    <source>
        <dbReference type="ARBA" id="ARBA00022989"/>
    </source>
</evidence>
<feature type="domain" description="Glycosyltransferase RgtA/B/C/D-like" evidence="9">
    <location>
        <begin position="80"/>
        <end position="202"/>
    </location>
</feature>
<evidence type="ECO:0000313" key="11">
    <source>
        <dbReference type="Proteomes" id="UP000249341"/>
    </source>
</evidence>
<feature type="transmembrane region" description="Helical" evidence="8">
    <location>
        <begin position="211"/>
        <end position="233"/>
    </location>
</feature>
<protein>
    <submittedName>
        <fullName evidence="10">Mannosyltransferase</fullName>
    </submittedName>
</protein>
<comment type="subcellular location">
    <subcellularLocation>
        <location evidence="1">Cell membrane</location>
        <topology evidence="1">Multi-pass membrane protein</topology>
    </subcellularLocation>
</comment>
<keyword evidence="6 8" id="KW-1133">Transmembrane helix</keyword>
<feature type="transmembrane region" description="Helical" evidence="8">
    <location>
        <begin position="268"/>
        <end position="286"/>
    </location>
</feature>
<dbReference type="Proteomes" id="UP000249341">
    <property type="component" value="Unassembled WGS sequence"/>
</dbReference>
<keyword evidence="4 10" id="KW-0808">Transferase</keyword>
<dbReference type="GO" id="GO:0016763">
    <property type="term" value="F:pentosyltransferase activity"/>
    <property type="evidence" value="ECO:0007669"/>
    <property type="project" value="TreeGrafter"/>
</dbReference>
<keyword evidence="3 10" id="KW-0328">Glycosyltransferase</keyword>
<proteinExistence type="predicted"/>